<evidence type="ECO:0000259" key="1">
    <source>
        <dbReference type="PROSITE" id="PS50280"/>
    </source>
</evidence>
<dbReference type="InterPro" id="IPR046341">
    <property type="entry name" value="SET_dom_sf"/>
</dbReference>
<dbReference type="CDD" id="cd20071">
    <property type="entry name" value="SET_SMYD"/>
    <property type="match status" value="1"/>
</dbReference>
<dbReference type="PROSITE" id="PS50280">
    <property type="entry name" value="SET"/>
    <property type="match status" value="1"/>
</dbReference>
<reference evidence="2" key="1">
    <citation type="submission" date="2023-08" db="EMBL/GenBank/DDBJ databases">
        <authorList>
            <person name="Chen Y."/>
            <person name="Shah S."/>
            <person name="Dougan E. K."/>
            <person name="Thang M."/>
            <person name="Chan C."/>
        </authorList>
    </citation>
    <scope>NUCLEOTIDE SEQUENCE</scope>
</reference>
<protein>
    <recommendedName>
        <fullName evidence="1">SET domain-containing protein</fullName>
    </recommendedName>
</protein>
<evidence type="ECO:0000313" key="3">
    <source>
        <dbReference type="Proteomes" id="UP001178507"/>
    </source>
</evidence>
<dbReference type="AlphaFoldDB" id="A0AA36MWW8"/>
<gene>
    <name evidence="2" type="ORF">EVOR1521_LOCUS12883</name>
</gene>
<keyword evidence="3" id="KW-1185">Reference proteome</keyword>
<feature type="domain" description="SET" evidence="1">
    <location>
        <begin position="146"/>
        <end position="335"/>
    </location>
</feature>
<dbReference type="PANTHER" id="PTHR12197:SF251">
    <property type="entry name" value="EG:BACR7C10.4 PROTEIN"/>
    <property type="match status" value="1"/>
</dbReference>
<dbReference type="Gene3D" id="2.170.270.10">
    <property type="entry name" value="SET domain"/>
    <property type="match status" value="1"/>
</dbReference>
<proteinExistence type="predicted"/>
<dbReference type="GO" id="GO:0005634">
    <property type="term" value="C:nucleus"/>
    <property type="evidence" value="ECO:0007669"/>
    <property type="project" value="TreeGrafter"/>
</dbReference>
<dbReference type="PANTHER" id="PTHR12197">
    <property type="entry name" value="HISTONE-LYSINE N-METHYLTRANSFERASE SMYD"/>
    <property type="match status" value="1"/>
</dbReference>
<name>A0AA36MWW8_9DINO</name>
<dbReference type="EMBL" id="CAUJNA010001391">
    <property type="protein sequence ID" value="CAJ1386642.1"/>
    <property type="molecule type" value="Genomic_DNA"/>
</dbReference>
<dbReference type="InterPro" id="IPR001214">
    <property type="entry name" value="SET_dom"/>
</dbReference>
<sequence length="390" mass="42184">MAAVLSLRSSPSLPQCPAQVVFPPTPREDLPLGRTLALSAFAAAHGSCKAAKRAARLRRAAMWLGCLHGLAERLPQHSTVYLTGLSPDLEGEPCEVLGFDPSAKRWLLRFLHPRFENQSCQVPEQCFTFGYCVQPGAAALGGSAAPGGAAREAKRRPGLGRGLEAAEQLEQGQVIFEECPFLITADDVNEVCRAYFKMRAASGDSPGALDAFNRLSAGEHFSQEAVQRCEAQAAQVWQAATSRAASPLELRQIAEVLRRWEANRFLQGAGGAGRGRAGRYALFSWVSLLNHSCQPSAMLDSLSALQSGALPEDGKSRVKALRGLAPGEAICINYGPPELLEWDVARRREYLQRQNGFTCRCPRCLTEAKAKPQGEEKSDLVSSVAECSYT</sequence>
<comment type="caution">
    <text evidence="2">The sequence shown here is derived from an EMBL/GenBank/DDBJ whole genome shotgun (WGS) entry which is preliminary data.</text>
</comment>
<dbReference type="InterPro" id="IPR050869">
    <property type="entry name" value="H3K4_H4K5_MeTrfase"/>
</dbReference>
<dbReference type="Pfam" id="PF00856">
    <property type="entry name" value="SET"/>
    <property type="match status" value="1"/>
</dbReference>
<dbReference type="SUPFAM" id="SSF82199">
    <property type="entry name" value="SET domain"/>
    <property type="match status" value="1"/>
</dbReference>
<organism evidence="2 3">
    <name type="scientific">Effrenium voratum</name>
    <dbReference type="NCBI Taxonomy" id="2562239"/>
    <lineage>
        <taxon>Eukaryota</taxon>
        <taxon>Sar</taxon>
        <taxon>Alveolata</taxon>
        <taxon>Dinophyceae</taxon>
        <taxon>Suessiales</taxon>
        <taxon>Symbiodiniaceae</taxon>
        <taxon>Effrenium</taxon>
    </lineage>
</organism>
<dbReference type="Proteomes" id="UP001178507">
    <property type="component" value="Unassembled WGS sequence"/>
</dbReference>
<evidence type="ECO:0000313" key="2">
    <source>
        <dbReference type="EMBL" id="CAJ1386642.1"/>
    </source>
</evidence>
<accession>A0AA36MWW8</accession>